<keyword evidence="8 12" id="KW-0808">Transferase</keyword>
<evidence type="ECO:0000256" key="4">
    <source>
        <dbReference type="ARBA" id="ARBA00011218"/>
    </source>
</evidence>
<dbReference type="RefSeq" id="WP_187541185.1">
    <property type="nucleotide sequence ID" value="NZ_CP060717.1"/>
</dbReference>
<dbReference type="Gene3D" id="3.90.1170.20">
    <property type="entry name" value="Quinolinate phosphoribosyl transferase, N-terminal domain"/>
    <property type="match status" value="1"/>
</dbReference>
<dbReference type="Gene3D" id="3.20.20.70">
    <property type="entry name" value="Aldolase class I"/>
    <property type="match status" value="1"/>
</dbReference>
<dbReference type="Proteomes" id="UP000515955">
    <property type="component" value="Chromosome"/>
</dbReference>
<evidence type="ECO:0000313" key="15">
    <source>
        <dbReference type="EMBL" id="QNN64185.1"/>
    </source>
</evidence>
<evidence type="ECO:0000256" key="12">
    <source>
        <dbReference type="PIRNR" id="PIRNR006250"/>
    </source>
</evidence>
<dbReference type="NCBIfam" id="TIGR00078">
    <property type="entry name" value="nadC"/>
    <property type="match status" value="1"/>
</dbReference>
<evidence type="ECO:0000259" key="14">
    <source>
        <dbReference type="Pfam" id="PF02749"/>
    </source>
</evidence>
<dbReference type="InterPro" id="IPR037128">
    <property type="entry name" value="Quinolinate_PRibosylTase_N_sf"/>
</dbReference>
<evidence type="ECO:0000256" key="5">
    <source>
        <dbReference type="ARBA" id="ARBA00011944"/>
    </source>
</evidence>
<sequence>MDNLSSTFDLAEFVQRVLAEDLGSGGDVTSRATIDASARFTADMNCREPITAAGLDIAVAFFKALDKEVRIERLVADGDSVSAGTVLLRIEGNARAMLAAERSALNTLQHLSGIATMTRRYVDRIAGTGATLLDTRKTIPGLRLLEKYAARMGGAHNHRMRMDDGLLIKDNHVGVAGGVANAVRAAKAADTGLQIQVEVDRIEQIEPALEAGAQRLLLDNMPPPVLREAVALVAGRVPLEASGGVNLDTIRGIAETGVNFISVGRITQSAPAVDIGLDYTLNDK</sequence>
<protein>
    <recommendedName>
        <fullName evidence="11">Probable nicotinate-nucleotide pyrophosphorylase [carboxylating]</fullName>
        <ecNumber evidence="5">2.4.2.19</ecNumber>
    </recommendedName>
    <alternativeName>
        <fullName evidence="9">Quinolinate phosphoribosyltransferase [decarboxylating]</fullName>
    </alternativeName>
</protein>
<proteinExistence type="inferred from homology"/>
<feature type="domain" description="Quinolinate phosphoribosyl transferase N-terminal" evidence="14">
    <location>
        <begin position="27"/>
        <end position="112"/>
    </location>
</feature>
<evidence type="ECO:0000256" key="3">
    <source>
        <dbReference type="ARBA" id="ARBA00009400"/>
    </source>
</evidence>
<dbReference type="InterPro" id="IPR013785">
    <property type="entry name" value="Aldolase_TIM"/>
</dbReference>
<dbReference type="AlphaFoldDB" id="A0A7G9S8L0"/>
<comment type="catalytic activity">
    <reaction evidence="10">
        <text>nicotinate beta-D-ribonucleotide + CO2 + diphosphate = quinolinate + 5-phospho-alpha-D-ribose 1-diphosphate + 2 H(+)</text>
        <dbReference type="Rhea" id="RHEA:12733"/>
        <dbReference type="ChEBI" id="CHEBI:15378"/>
        <dbReference type="ChEBI" id="CHEBI:16526"/>
        <dbReference type="ChEBI" id="CHEBI:29959"/>
        <dbReference type="ChEBI" id="CHEBI:33019"/>
        <dbReference type="ChEBI" id="CHEBI:57502"/>
        <dbReference type="ChEBI" id="CHEBI:58017"/>
        <dbReference type="EC" id="2.4.2.19"/>
    </reaction>
</comment>
<dbReference type="Pfam" id="PF02749">
    <property type="entry name" value="QRPTase_N"/>
    <property type="match status" value="1"/>
</dbReference>
<dbReference type="InterPro" id="IPR027277">
    <property type="entry name" value="NadC/ModD"/>
</dbReference>
<accession>A0A7G9S8L0</accession>
<dbReference type="PIRSF" id="PIRSF006250">
    <property type="entry name" value="NadC_ModD"/>
    <property type="match status" value="1"/>
</dbReference>
<dbReference type="PANTHER" id="PTHR32179">
    <property type="entry name" value="NICOTINATE-NUCLEOTIDE PYROPHOSPHORYLASE [CARBOXYLATING]"/>
    <property type="match status" value="1"/>
</dbReference>
<evidence type="ECO:0000256" key="6">
    <source>
        <dbReference type="ARBA" id="ARBA00022642"/>
    </source>
</evidence>
<dbReference type="CDD" id="cd01572">
    <property type="entry name" value="QPRTase"/>
    <property type="match status" value="1"/>
</dbReference>
<dbReference type="FunFam" id="3.20.20.70:FF:000030">
    <property type="entry name" value="Nicotinate-nucleotide pyrophosphorylase, carboxylating"/>
    <property type="match status" value="1"/>
</dbReference>
<dbReference type="InterPro" id="IPR002638">
    <property type="entry name" value="Quinolinate_PRibosylTrfase_C"/>
</dbReference>
<comment type="function">
    <text evidence="1">Involved in the catabolism of quinolinic acid (QA).</text>
</comment>
<dbReference type="FunFam" id="3.90.1170.20:FF:000001">
    <property type="entry name" value="Nicotinate-nucleotide diphosphorylase (Carboxylating)"/>
    <property type="match status" value="1"/>
</dbReference>
<dbReference type="UniPathway" id="UPA00253">
    <property type="reaction ID" value="UER00331"/>
</dbReference>
<dbReference type="KEGG" id="srhi:H9L12_07305"/>
<gene>
    <name evidence="15" type="primary">nadC</name>
    <name evidence="15" type="ORF">H9L12_07305</name>
</gene>
<dbReference type="SUPFAM" id="SSF54675">
    <property type="entry name" value="Nicotinate/Quinolinate PRTase N-terminal domain-like"/>
    <property type="match status" value="1"/>
</dbReference>
<feature type="domain" description="Quinolinate phosphoribosyl transferase C-terminal" evidence="13">
    <location>
        <begin position="114"/>
        <end position="278"/>
    </location>
</feature>
<dbReference type="InterPro" id="IPR004393">
    <property type="entry name" value="NadC"/>
</dbReference>
<dbReference type="EMBL" id="CP060717">
    <property type="protein sequence ID" value="QNN64185.1"/>
    <property type="molecule type" value="Genomic_DNA"/>
</dbReference>
<dbReference type="SUPFAM" id="SSF51690">
    <property type="entry name" value="Nicotinate/Quinolinate PRTase C-terminal domain-like"/>
    <property type="match status" value="1"/>
</dbReference>
<name>A0A7G9S8L0_9SPHN</name>
<comment type="pathway">
    <text evidence="2">Cofactor biosynthesis; NAD(+) biosynthesis; nicotinate D-ribonucleotide from quinolinate: step 1/1.</text>
</comment>
<keyword evidence="6" id="KW-0662">Pyridine nucleotide biosynthesis</keyword>
<dbReference type="InterPro" id="IPR022412">
    <property type="entry name" value="Quinolinate_PRibosylTrfase_N"/>
</dbReference>
<evidence type="ECO:0000313" key="16">
    <source>
        <dbReference type="Proteomes" id="UP000515955"/>
    </source>
</evidence>
<dbReference type="PANTHER" id="PTHR32179:SF3">
    <property type="entry name" value="NICOTINATE-NUCLEOTIDE PYROPHOSPHORYLASE [CARBOXYLATING]"/>
    <property type="match status" value="1"/>
</dbReference>
<dbReference type="Pfam" id="PF01729">
    <property type="entry name" value="QRPTase_C"/>
    <property type="match status" value="1"/>
</dbReference>
<organism evidence="15 16">
    <name type="scientific">Sphingomonas rhizophila</name>
    <dbReference type="NCBI Taxonomy" id="2071607"/>
    <lineage>
        <taxon>Bacteria</taxon>
        <taxon>Pseudomonadati</taxon>
        <taxon>Pseudomonadota</taxon>
        <taxon>Alphaproteobacteria</taxon>
        <taxon>Sphingomonadales</taxon>
        <taxon>Sphingomonadaceae</taxon>
        <taxon>Sphingomonas</taxon>
    </lineage>
</organism>
<evidence type="ECO:0000256" key="1">
    <source>
        <dbReference type="ARBA" id="ARBA00003237"/>
    </source>
</evidence>
<dbReference type="GO" id="GO:0009435">
    <property type="term" value="P:NAD+ biosynthetic process"/>
    <property type="evidence" value="ECO:0007669"/>
    <property type="project" value="UniProtKB-UniPathway"/>
</dbReference>
<evidence type="ECO:0000259" key="13">
    <source>
        <dbReference type="Pfam" id="PF01729"/>
    </source>
</evidence>
<evidence type="ECO:0000256" key="7">
    <source>
        <dbReference type="ARBA" id="ARBA00022676"/>
    </source>
</evidence>
<evidence type="ECO:0000256" key="9">
    <source>
        <dbReference type="ARBA" id="ARBA00033102"/>
    </source>
</evidence>
<evidence type="ECO:0000256" key="8">
    <source>
        <dbReference type="ARBA" id="ARBA00022679"/>
    </source>
</evidence>
<keyword evidence="7 12" id="KW-0328">Glycosyltransferase</keyword>
<evidence type="ECO:0000256" key="2">
    <source>
        <dbReference type="ARBA" id="ARBA00004893"/>
    </source>
</evidence>
<evidence type="ECO:0000256" key="10">
    <source>
        <dbReference type="ARBA" id="ARBA00047445"/>
    </source>
</evidence>
<comment type="similarity">
    <text evidence="3 12">Belongs to the NadC/ModD family.</text>
</comment>
<comment type="subunit">
    <text evidence="4">Hexamer formed by 3 homodimers.</text>
</comment>
<dbReference type="GO" id="GO:0004514">
    <property type="term" value="F:nicotinate-nucleotide diphosphorylase (carboxylating) activity"/>
    <property type="evidence" value="ECO:0007669"/>
    <property type="project" value="UniProtKB-EC"/>
</dbReference>
<keyword evidence="16" id="KW-1185">Reference proteome</keyword>
<dbReference type="EC" id="2.4.2.19" evidence="5"/>
<evidence type="ECO:0000256" key="11">
    <source>
        <dbReference type="ARBA" id="ARBA00069173"/>
    </source>
</evidence>
<dbReference type="GO" id="GO:0005737">
    <property type="term" value="C:cytoplasm"/>
    <property type="evidence" value="ECO:0007669"/>
    <property type="project" value="TreeGrafter"/>
</dbReference>
<dbReference type="GO" id="GO:0034213">
    <property type="term" value="P:quinolinate catabolic process"/>
    <property type="evidence" value="ECO:0007669"/>
    <property type="project" value="TreeGrafter"/>
</dbReference>
<reference evidence="15 16" key="1">
    <citation type="submission" date="2020-08" db="EMBL/GenBank/DDBJ databases">
        <title>Genome sequence of Sphingomonas rhizophila KACC 19189T.</title>
        <authorList>
            <person name="Hyun D.-W."/>
            <person name="Bae J.-W."/>
        </authorList>
    </citation>
    <scope>NUCLEOTIDE SEQUENCE [LARGE SCALE GENOMIC DNA]</scope>
    <source>
        <strain evidence="15 16">KACC 19189</strain>
    </source>
</reference>
<dbReference type="InterPro" id="IPR036068">
    <property type="entry name" value="Nicotinate_pribotase-like_C"/>
</dbReference>